<dbReference type="InterPro" id="IPR028082">
    <property type="entry name" value="Peripla_BP_I"/>
</dbReference>
<evidence type="ECO:0000259" key="4">
    <source>
        <dbReference type="PROSITE" id="PS50932"/>
    </source>
</evidence>
<keyword evidence="2" id="KW-0238">DNA-binding</keyword>
<dbReference type="Pfam" id="PF13377">
    <property type="entry name" value="Peripla_BP_3"/>
    <property type="match status" value="1"/>
</dbReference>
<dbReference type="InterPro" id="IPR010982">
    <property type="entry name" value="Lambda_DNA-bd_dom_sf"/>
</dbReference>
<protein>
    <submittedName>
        <fullName evidence="5">LacI family transcriptional regulator</fullName>
    </submittedName>
</protein>
<dbReference type="InterPro" id="IPR046335">
    <property type="entry name" value="LacI/GalR-like_sensor"/>
</dbReference>
<dbReference type="Pfam" id="PF00356">
    <property type="entry name" value="LacI"/>
    <property type="match status" value="1"/>
</dbReference>
<accession>A0A3Q9UKU9</accession>
<dbReference type="Proteomes" id="UP000285875">
    <property type="component" value="Chromosome"/>
</dbReference>
<dbReference type="Gene3D" id="3.40.50.2300">
    <property type="match status" value="2"/>
</dbReference>
<gene>
    <name evidence="5" type="ORF">C0Z10_11335</name>
</gene>
<dbReference type="CDD" id="cd01392">
    <property type="entry name" value="HTH_LacI"/>
    <property type="match status" value="1"/>
</dbReference>
<keyword evidence="3" id="KW-0804">Transcription</keyword>
<dbReference type="KEGG" id="aji:C0Z10_11335"/>
<organism evidence="5 6">
    <name type="scientific">Acidipropionibacterium jensenii</name>
    <dbReference type="NCBI Taxonomy" id="1749"/>
    <lineage>
        <taxon>Bacteria</taxon>
        <taxon>Bacillati</taxon>
        <taxon>Actinomycetota</taxon>
        <taxon>Actinomycetes</taxon>
        <taxon>Propionibacteriales</taxon>
        <taxon>Propionibacteriaceae</taxon>
        <taxon>Acidipropionibacterium</taxon>
    </lineage>
</organism>
<dbReference type="GO" id="GO:0003700">
    <property type="term" value="F:DNA-binding transcription factor activity"/>
    <property type="evidence" value="ECO:0007669"/>
    <property type="project" value="TreeGrafter"/>
</dbReference>
<evidence type="ECO:0000313" key="6">
    <source>
        <dbReference type="Proteomes" id="UP000285875"/>
    </source>
</evidence>
<dbReference type="RefSeq" id="WP_097799452.1">
    <property type="nucleotide sequence ID" value="NZ_CP025570.1"/>
</dbReference>
<evidence type="ECO:0000256" key="2">
    <source>
        <dbReference type="ARBA" id="ARBA00023125"/>
    </source>
</evidence>
<dbReference type="GO" id="GO:0000976">
    <property type="term" value="F:transcription cis-regulatory region binding"/>
    <property type="evidence" value="ECO:0007669"/>
    <property type="project" value="TreeGrafter"/>
</dbReference>
<dbReference type="SUPFAM" id="SSF47413">
    <property type="entry name" value="lambda repressor-like DNA-binding domains"/>
    <property type="match status" value="1"/>
</dbReference>
<name>A0A3Q9UKU9_9ACTN</name>
<feature type="domain" description="HTH lacI-type" evidence="4">
    <location>
        <begin position="6"/>
        <end position="60"/>
    </location>
</feature>
<reference evidence="6" key="1">
    <citation type="submission" date="2017-12" db="EMBL/GenBank/DDBJ databases">
        <title>Whole genome sequencing of Acidipropionibacterium jensenii strains JS279 and JS280.</title>
        <authorList>
            <person name="Deptula P."/>
            <person name="Laine P."/>
            <person name="Smolander O.-P."/>
            <person name="Paulin L."/>
            <person name="Auvinen P."/>
            <person name="Varmanen P."/>
        </authorList>
    </citation>
    <scope>NUCLEOTIDE SEQUENCE [LARGE SCALE GENOMIC DNA]</scope>
    <source>
        <strain evidence="6">JS280</strain>
    </source>
</reference>
<evidence type="ECO:0000256" key="3">
    <source>
        <dbReference type="ARBA" id="ARBA00023163"/>
    </source>
</evidence>
<dbReference type="EMBL" id="CP025570">
    <property type="protein sequence ID" value="AZZ40242.1"/>
    <property type="molecule type" value="Genomic_DNA"/>
</dbReference>
<evidence type="ECO:0000313" key="5">
    <source>
        <dbReference type="EMBL" id="AZZ40242.1"/>
    </source>
</evidence>
<sequence>MVRRRPTMRDVAREAGVSQSLVSIVFRDAPGAGEQTRERVLEVARRLGYVRDESARSLRSTRPLSIGVCFRLGRPFHDAVLEGLYRAVAGTPYRLVLSAVSGSRAEEAALDDLEACRCGALLVIGSLLEESELSVRARRIPLVSVARRCDSAEIDWVVSDDEGGMDRAVAHLQGLGHESVTYLSCPGASGGENRERAFRKVAQRLGLVGGAQVRVGGESEEEGVRIAEEMVAAGNVPSAIIASNDSLALGVLGGLLRHGVGVPERVSVIGMDDLKALHRPRVKVTSLCQDTSRLADLAIGRALRRLSPAEGRGTRPRGTILPMSLEVRDTTGPATLGKRPGGA</sequence>
<dbReference type="PANTHER" id="PTHR30146">
    <property type="entry name" value="LACI-RELATED TRANSCRIPTIONAL REPRESSOR"/>
    <property type="match status" value="1"/>
</dbReference>
<dbReference type="CDD" id="cd06267">
    <property type="entry name" value="PBP1_LacI_sugar_binding-like"/>
    <property type="match status" value="1"/>
</dbReference>
<dbReference type="SMART" id="SM00354">
    <property type="entry name" value="HTH_LACI"/>
    <property type="match status" value="1"/>
</dbReference>
<proteinExistence type="predicted"/>
<dbReference type="Gene3D" id="1.10.260.40">
    <property type="entry name" value="lambda repressor-like DNA-binding domains"/>
    <property type="match status" value="1"/>
</dbReference>
<dbReference type="PROSITE" id="PS50932">
    <property type="entry name" value="HTH_LACI_2"/>
    <property type="match status" value="1"/>
</dbReference>
<evidence type="ECO:0000256" key="1">
    <source>
        <dbReference type="ARBA" id="ARBA00023015"/>
    </source>
</evidence>
<dbReference type="AlphaFoldDB" id="A0A3Q9UKU9"/>
<dbReference type="PANTHER" id="PTHR30146:SF155">
    <property type="entry name" value="ALANINE RACEMASE"/>
    <property type="match status" value="1"/>
</dbReference>
<dbReference type="InterPro" id="IPR000843">
    <property type="entry name" value="HTH_LacI"/>
</dbReference>
<dbReference type="SUPFAM" id="SSF53822">
    <property type="entry name" value="Periplasmic binding protein-like I"/>
    <property type="match status" value="1"/>
</dbReference>
<keyword evidence="1" id="KW-0805">Transcription regulation</keyword>